<evidence type="ECO:0000313" key="3">
    <source>
        <dbReference type="Proteomes" id="UP000773462"/>
    </source>
</evidence>
<dbReference type="EC" id="3.1.1.24" evidence="2"/>
<evidence type="ECO:0000313" key="2">
    <source>
        <dbReference type="EMBL" id="MBP2115586.1"/>
    </source>
</evidence>
<name>A0ABS4NZV2_9BACL</name>
<gene>
    <name evidence="2" type="ORF">J2Z70_005784</name>
</gene>
<dbReference type="GO" id="GO:0047570">
    <property type="term" value="F:3-oxoadipate enol-lactonase activity"/>
    <property type="evidence" value="ECO:0007669"/>
    <property type="project" value="UniProtKB-EC"/>
</dbReference>
<organism evidence="2 3">
    <name type="scientific">Paenibacillus silagei</name>
    <dbReference type="NCBI Taxonomy" id="1670801"/>
    <lineage>
        <taxon>Bacteria</taxon>
        <taxon>Bacillati</taxon>
        <taxon>Bacillota</taxon>
        <taxon>Bacilli</taxon>
        <taxon>Bacillales</taxon>
        <taxon>Paenibacillaceae</taxon>
        <taxon>Paenibacillus</taxon>
    </lineage>
</organism>
<reference evidence="2 3" key="1">
    <citation type="submission" date="2021-03" db="EMBL/GenBank/DDBJ databases">
        <title>Genomic Encyclopedia of Type Strains, Phase IV (KMG-IV): sequencing the most valuable type-strain genomes for metagenomic binning, comparative biology and taxonomic classification.</title>
        <authorList>
            <person name="Goeker M."/>
        </authorList>
    </citation>
    <scope>NUCLEOTIDE SEQUENCE [LARGE SCALE GENOMIC DNA]</scope>
    <source>
        <strain evidence="2 3">DSM 101953</strain>
    </source>
</reference>
<feature type="domain" description="AB hydrolase-1" evidence="1">
    <location>
        <begin position="177"/>
        <end position="236"/>
    </location>
</feature>
<dbReference type="EMBL" id="JAGGLV010000029">
    <property type="protein sequence ID" value="MBP2115586.1"/>
    <property type="molecule type" value="Genomic_DNA"/>
</dbReference>
<dbReference type="Gene3D" id="3.40.50.1820">
    <property type="entry name" value="alpha/beta hydrolase"/>
    <property type="match status" value="1"/>
</dbReference>
<evidence type="ECO:0000259" key="1">
    <source>
        <dbReference type="Pfam" id="PF00561"/>
    </source>
</evidence>
<dbReference type="PANTHER" id="PTHR43798">
    <property type="entry name" value="MONOACYLGLYCEROL LIPASE"/>
    <property type="match status" value="1"/>
</dbReference>
<dbReference type="Pfam" id="PF00561">
    <property type="entry name" value="Abhydrolase_1"/>
    <property type="match status" value="2"/>
</dbReference>
<protein>
    <submittedName>
        <fullName evidence="2">3-oxoadipate enol-lactonase</fullName>
        <ecNumber evidence="2">3.1.1.24</ecNumber>
    </submittedName>
</protein>
<sequence length="252" mass="27850">MLKTKGIPLFYSRQGAGEAVLCLHGNRDSSLVFGDLARALEPHYQVIRADLRGHGQSEYAGPAFTLEDMVDDILRLLDEQGLKQVSIIGHSLGSTLALLLSAREPDRVKKLVLMGAAATFAVPFKRPEHGEEITPDAVRQTNAAAVPYFFTEGHEEVQHQILEGWSRLPAATHRLMIQIKHPDLRPILQGIRQRSLIISGEEDRITPLHKALELNRYLPDSRMHSVPGAGHFMFLEAGEDVAAAALTFLKGE</sequence>
<dbReference type="Proteomes" id="UP000773462">
    <property type="component" value="Unassembled WGS sequence"/>
</dbReference>
<keyword evidence="3" id="KW-1185">Reference proteome</keyword>
<proteinExistence type="predicted"/>
<accession>A0ABS4NZV2</accession>
<dbReference type="RefSeq" id="WP_209878712.1">
    <property type="nucleotide sequence ID" value="NZ_JAGGLV010000029.1"/>
</dbReference>
<comment type="caution">
    <text evidence="2">The sequence shown here is derived from an EMBL/GenBank/DDBJ whole genome shotgun (WGS) entry which is preliminary data.</text>
</comment>
<keyword evidence="2" id="KW-0378">Hydrolase</keyword>
<dbReference type="SUPFAM" id="SSF53474">
    <property type="entry name" value="alpha/beta-Hydrolases"/>
    <property type="match status" value="1"/>
</dbReference>
<dbReference type="PANTHER" id="PTHR43798:SF33">
    <property type="entry name" value="HYDROLASE, PUTATIVE (AFU_ORTHOLOGUE AFUA_2G14860)-RELATED"/>
    <property type="match status" value="1"/>
</dbReference>
<dbReference type="InterPro" id="IPR029058">
    <property type="entry name" value="AB_hydrolase_fold"/>
</dbReference>
<feature type="domain" description="AB hydrolase-1" evidence="1">
    <location>
        <begin position="19"/>
        <end position="125"/>
    </location>
</feature>
<dbReference type="PRINTS" id="PR00111">
    <property type="entry name" value="ABHYDROLASE"/>
</dbReference>
<dbReference type="InterPro" id="IPR050266">
    <property type="entry name" value="AB_hydrolase_sf"/>
</dbReference>
<dbReference type="InterPro" id="IPR000073">
    <property type="entry name" value="AB_hydrolase_1"/>
</dbReference>